<feature type="transmembrane region" description="Helical" evidence="1">
    <location>
        <begin position="39"/>
        <end position="58"/>
    </location>
</feature>
<name>W4QIP2_9BACI</name>
<reference evidence="2" key="1">
    <citation type="journal article" date="2014" name="Genome Announc.">
        <title>Draft Genome Sequences of Three Alkaliphilic Bacillus Strains, Bacillus wakoensis JCM 9140T, Bacillus akibai JCM 9157T, and Bacillus hemicellulosilyticus JCM 9152T.</title>
        <authorList>
            <person name="Yuki M."/>
            <person name="Oshima K."/>
            <person name="Suda W."/>
            <person name="Oshida Y."/>
            <person name="Kitamura K."/>
            <person name="Iida T."/>
            <person name="Hattori M."/>
            <person name="Ohkuma M."/>
        </authorList>
    </citation>
    <scope>NUCLEOTIDE SEQUENCE [LARGE SCALE GENOMIC DNA]</scope>
    <source>
        <strain evidence="2">JCM 9152</strain>
    </source>
</reference>
<dbReference type="EMBL" id="BAUU01000026">
    <property type="protein sequence ID" value="GAE31941.1"/>
    <property type="molecule type" value="Genomic_DNA"/>
</dbReference>
<sequence>MEESYKKIFMLTDLLLLLTLAVGYFIMYFTGIAHGEVNVPLLLMSVFGLTSFFSKAAIYTVKGEIGRSVAMYFSSFCFLVAFFVTLVFMVIS</sequence>
<keyword evidence="1" id="KW-0472">Membrane</keyword>
<evidence type="ECO:0000313" key="2">
    <source>
        <dbReference type="EMBL" id="GAE31941.1"/>
    </source>
</evidence>
<feature type="transmembrane region" description="Helical" evidence="1">
    <location>
        <begin position="12"/>
        <end position="33"/>
    </location>
</feature>
<keyword evidence="3" id="KW-1185">Reference proteome</keyword>
<organism evidence="2 3">
    <name type="scientific">Halalkalibacter hemicellulosilyticusJCM 9152</name>
    <dbReference type="NCBI Taxonomy" id="1236971"/>
    <lineage>
        <taxon>Bacteria</taxon>
        <taxon>Bacillati</taxon>
        <taxon>Bacillota</taxon>
        <taxon>Bacilli</taxon>
        <taxon>Bacillales</taxon>
        <taxon>Bacillaceae</taxon>
        <taxon>Halalkalibacter</taxon>
    </lineage>
</organism>
<evidence type="ECO:0000256" key="1">
    <source>
        <dbReference type="SAM" id="Phobius"/>
    </source>
</evidence>
<protein>
    <submittedName>
        <fullName evidence="2">Uncharacterized protein</fullName>
    </submittedName>
</protein>
<evidence type="ECO:0000313" key="3">
    <source>
        <dbReference type="Proteomes" id="UP000018895"/>
    </source>
</evidence>
<feature type="transmembrane region" description="Helical" evidence="1">
    <location>
        <begin position="70"/>
        <end position="91"/>
    </location>
</feature>
<gene>
    <name evidence="2" type="ORF">JCM9152_3443</name>
</gene>
<comment type="caution">
    <text evidence="2">The sequence shown here is derived from an EMBL/GenBank/DDBJ whole genome shotgun (WGS) entry which is preliminary data.</text>
</comment>
<keyword evidence="1" id="KW-1133">Transmembrane helix</keyword>
<proteinExistence type="predicted"/>
<accession>W4QIP2</accession>
<dbReference type="RefSeq" id="WP_035346164.1">
    <property type="nucleotide sequence ID" value="NZ_BAUU01000026.1"/>
</dbReference>
<dbReference type="AlphaFoldDB" id="W4QIP2"/>
<dbReference type="Proteomes" id="UP000018895">
    <property type="component" value="Unassembled WGS sequence"/>
</dbReference>
<keyword evidence="1" id="KW-0812">Transmembrane</keyword>